<feature type="compositionally biased region" description="Polar residues" evidence="1">
    <location>
        <begin position="415"/>
        <end position="428"/>
    </location>
</feature>
<feature type="region of interest" description="Disordered" evidence="1">
    <location>
        <begin position="340"/>
        <end position="371"/>
    </location>
</feature>
<dbReference type="OrthoDB" id="10432839at2759"/>
<evidence type="ECO:0000313" key="3">
    <source>
        <dbReference type="Proteomes" id="UP000277580"/>
    </source>
</evidence>
<dbReference type="InParanoid" id="A0A3N4KH31"/>
<feature type="region of interest" description="Disordered" evidence="1">
    <location>
        <begin position="539"/>
        <end position="564"/>
    </location>
</feature>
<feature type="compositionally biased region" description="Polar residues" evidence="1">
    <location>
        <begin position="437"/>
        <end position="449"/>
    </location>
</feature>
<protein>
    <submittedName>
        <fullName evidence="2">Uncharacterized protein</fullName>
    </submittedName>
</protein>
<gene>
    <name evidence="2" type="ORF">P167DRAFT_576729</name>
</gene>
<feature type="region of interest" description="Disordered" evidence="1">
    <location>
        <begin position="197"/>
        <end position="243"/>
    </location>
</feature>
<sequence>MEHYNTFHPYSSSSSILYSKDPTVETPPAGIKPHRKSLSIPQPTTVKTRMRPVRESFGSVTQRSCYKMELYVVPGPIPGYYLSPETRNMFLTFSKHCGTNGYSTEETLLPTGNSTYTLEKNVYENCNFERYSGEELISSQSAAAQSAGGPAGESWFVDNESDESGCCSDEGTIIWVPEKFNVSANVPRSLLIRPLNKDYNTQTSPSSSSSPTSLKTPFNMSEDINNSTKVVGQSSSESTSLQAFQSTSGGRVMMAVEKGLAVANIDPSSFGTLLVNENVDLDTRREPSTSTTWDSAPHDKDTKHLYNTTRHLSKILQHNIRPLIPAELATLKLEAMVIEDNARPKPPRSRNSSNLGTSFGSDSGSSTSIHTTHSAAISAPIAERNIISSGFLSVEMDLRLRRARADVDSLRETEQLQASRSKTLSHSSLRAERAEIAQSQVSTSSLNSTTPTVDHFQEYMTHFDLDNVTNPPAKGFLESDDSSGEDDNASIGTVIPPNPIKPQVERMPRTRRVKKEKTVKKYIFYVPDNFEELLAQAPTSPPTRPLPPVPTAPQAPTQIPKGPLPLLPRVALTQPAEVKESTPKIEALKKEYTDYLNNINRDESTRVKCKNKTEHKPGLEADLEAFMESEAQAAGWMKAKRKI</sequence>
<feature type="compositionally biased region" description="Acidic residues" evidence="1">
    <location>
        <begin position="478"/>
        <end position="488"/>
    </location>
</feature>
<accession>A0A3N4KH31</accession>
<dbReference type="EMBL" id="ML119147">
    <property type="protein sequence ID" value="RPB09864.1"/>
    <property type="molecule type" value="Genomic_DNA"/>
</dbReference>
<feature type="compositionally biased region" description="Polar residues" evidence="1">
    <location>
        <begin position="214"/>
        <end position="243"/>
    </location>
</feature>
<keyword evidence="3" id="KW-1185">Reference proteome</keyword>
<feature type="region of interest" description="Disordered" evidence="1">
    <location>
        <begin position="18"/>
        <end position="39"/>
    </location>
</feature>
<evidence type="ECO:0000256" key="1">
    <source>
        <dbReference type="SAM" id="MobiDB-lite"/>
    </source>
</evidence>
<organism evidence="2 3">
    <name type="scientific">Morchella conica CCBAS932</name>
    <dbReference type="NCBI Taxonomy" id="1392247"/>
    <lineage>
        <taxon>Eukaryota</taxon>
        <taxon>Fungi</taxon>
        <taxon>Dikarya</taxon>
        <taxon>Ascomycota</taxon>
        <taxon>Pezizomycotina</taxon>
        <taxon>Pezizomycetes</taxon>
        <taxon>Pezizales</taxon>
        <taxon>Morchellaceae</taxon>
        <taxon>Morchella</taxon>
    </lineage>
</organism>
<feature type="region of interest" description="Disordered" evidence="1">
    <location>
        <begin position="411"/>
        <end position="449"/>
    </location>
</feature>
<feature type="compositionally biased region" description="Low complexity" evidence="1">
    <location>
        <begin position="356"/>
        <end position="371"/>
    </location>
</feature>
<dbReference type="AlphaFoldDB" id="A0A3N4KH31"/>
<reference evidence="2 3" key="1">
    <citation type="journal article" date="2018" name="Nat. Ecol. Evol.">
        <title>Pezizomycetes genomes reveal the molecular basis of ectomycorrhizal truffle lifestyle.</title>
        <authorList>
            <person name="Murat C."/>
            <person name="Payen T."/>
            <person name="Noel B."/>
            <person name="Kuo A."/>
            <person name="Morin E."/>
            <person name="Chen J."/>
            <person name="Kohler A."/>
            <person name="Krizsan K."/>
            <person name="Balestrini R."/>
            <person name="Da Silva C."/>
            <person name="Montanini B."/>
            <person name="Hainaut M."/>
            <person name="Levati E."/>
            <person name="Barry K.W."/>
            <person name="Belfiori B."/>
            <person name="Cichocki N."/>
            <person name="Clum A."/>
            <person name="Dockter R.B."/>
            <person name="Fauchery L."/>
            <person name="Guy J."/>
            <person name="Iotti M."/>
            <person name="Le Tacon F."/>
            <person name="Lindquist E.A."/>
            <person name="Lipzen A."/>
            <person name="Malagnac F."/>
            <person name="Mello A."/>
            <person name="Molinier V."/>
            <person name="Miyauchi S."/>
            <person name="Poulain J."/>
            <person name="Riccioni C."/>
            <person name="Rubini A."/>
            <person name="Sitrit Y."/>
            <person name="Splivallo R."/>
            <person name="Traeger S."/>
            <person name="Wang M."/>
            <person name="Zifcakova L."/>
            <person name="Wipf D."/>
            <person name="Zambonelli A."/>
            <person name="Paolocci F."/>
            <person name="Nowrousian M."/>
            <person name="Ottonello S."/>
            <person name="Baldrian P."/>
            <person name="Spatafora J.W."/>
            <person name="Henrissat B."/>
            <person name="Nagy L.G."/>
            <person name="Aury J.M."/>
            <person name="Wincker P."/>
            <person name="Grigoriev I.V."/>
            <person name="Bonfante P."/>
            <person name="Martin F.M."/>
        </authorList>
    </citation>
    <scope>NUCLEOTIDE SEQUENCE [LARGE SCALE GENOMIC DNA]</scope>
    <source>
        <strain evidence="2 3">CCBAS932</strain>
    </source>
</reference>
<evidence type="ECO:0000313" key="2">
    <source>
        <dbReference type="EMBL" id="RPB09864.1"/>
    </source>
</evidence>
<proteinExistence type="predicted"/>
<dbReference type="Proteomes" id="UP000277580">
    <property type="component" value="Unassembled WGS sequence"/>
</dbReference>
<name>A0A3N4KH31_9PEZI</name>
<feature type="region of interest" description="Disordered" evidence="1">
    <location>
        <begin position="474"/>
        <end position="503"/>
    </location>
</feature>
<feature type="compositionally biased region" description="Pro residues" evidence="1">
    <location>
        <begin position="539"/>
        <end position="553"/>
    </location>
</feature>
<feature type="compositionally biased region" description="Low complexity" evidence="1">
    <location>
        <begin position="203"/>
        <end position="213"/>
    </location>
</feature>